<gene>
    <name evidence="2" type="ORF">BJ994_000561</name>
</gene>
<sequence>MTARLPLEGITVLDLSHLAAGPWCTMVLADLGADVIKIERPETGDMSRQAGNIYAGDQSAVFLSLNRNKRSIALDLKHPEGRQVFFRLAEKADVVVENLRPGKAAQLGVDRASLAERNPGLVYASISAFGTSGPYVDLAGNDPIVQALSGAMSITGEEDGPPSRQGVSVPDFGAGMMAGYAILAALVGRQRDGQGSEVNLNLLDVSVFALGPRAQEYLINGEEQPRLGSAHPQFSPYQAFPCSDGRYVYIAVINDKFWRLLCSALGQPGIADDPRYTTNVGRVQHRAELAGQISALMAQHPSGQWLEVLQNAGVPCAPVNNLSEAMSDPQVLHNGLLATMEHPTLGDLPTVGLPMTFDGERPPIRKAPPLLGEHTLEILTAAGVSEEDSRKLLDSGAAALGLEPVPSHPQSIHSHKGIS</sequence>
<dbReference type="EC" id="2.8.3.19" evidence="2"/>
<dbReference type="GO" id="GO:0033608">
    <property type="term" value="F:formyl-CoA transferase activity"/>
    <property type="evidence" value="ECO:0007669"/>
    <property type="project" value="UniProtKB-EC"/>
</dbReference>
<dbReference type="AlphaFoldDB" id="A0A846RNX5"/>
<dbReference type="InterPro" id="IPR044855">
    <property type="entry name" value="CoA-Trfase_III_dom3_sf"/>
</dbReference>
<dbReference type="InterPro" id="IPR003673">
    <property type="entry name" value="CoA-Trfase_fam_III"/>
</dbReference>
<dbReference type="EMBL" id="JAATJL010000001">
    <property type="protein sequence ID" value="NJC21485.1"/>
    <property type="molecule type" value="Genomic_DNA"/>
</dbReference>
<dbReference type="EC" id="2.8.3.16" evidence="2"/>
<evidence type="ECO:0000313" key="2">
    <source>
        <dbReference type="EMBL" id="NJC21485.1"/>
    </source>
</evidence>
<evidence type="ECO:0000313" key="3">
    <source>
        <dbReference type="Proteomes" id="UP000547458"/>
    </source>
</evidence>
<comment type="caution">
    <text evidence="2">The sequence shown here is derived from an EMBL/GenBank/DDBJ whole genome shotgun (WGS) entry which is preliminary data.</text>
</comment>
<dbReference type="SUPFAM" id="SSF89796">
    <property type="entry name" value="CoA-transferase family III (CaiB/BaiF)"/>
    <property type="match status" value="1"/>
</dbReference>
<dbReference type="Proteomes" id="UP000547458">
    <property type="component" value="Unassembled WGS sequence"/>
</dbReference>
<dbReference type="PANTHER" id="PTHR48207">
    <property type="entry name" value="SUCCINATE--HYDROXYMETHYLGLUTARATE COA-TRANSFERASE"/>
    <property type="match status" value="1"/>
</dbReference>
<organism evidence="2 3">
    <name type="scientific">Arthrobacter pigmenti</name>
    <dbReference type="NCBI Taxonomy" id="271432"/>
    <lineage>
        <taxon>Bacteria</taxon>
        <taxon>Bacillati</taxon>
        <taxon>Actinomycetota</taxon>
        <taxon>Actinomycetes</taxon>
        <taxon>Micrococcales</taxon>
        <taxon>Micrococcaceae</taxon>
        <taxon>Arthrobacter</taxon>
    </lineage>
</organism>
<dbReference type="Pfam" id="PF02515">
    <property type="entry name" value="CoA_transf_3"/>
    <property type="match status" value="1"/>
</dbReference>
<proteinExistence type="predicted"/>
<dbReference type="InterPro" id="IPR023606">
    <property type="entry name" value="CoA-Trfase_III_dom_1_sf"/>
</dbReference>
<protein>
    <submittedName>
        <fullName evidence="2">Formyl-CoA transferase/CoA:oxalate CoA-transferase</fullName>
        <ecNumber evidence="2">2.8.3.16</ecNumber>
        <ecNumber evidence="2">2.8.3.19</ecNumber>
    </submittedName>
</protein>
<keyword evidence="3" id="KW-1185">Reference proteome</keyword>
<dbReference type="InterPro" id="IPR050483">
    <property type="entry name" value="CoA-transferase_III_domain"/>
</dbReference>
<dbReference type="RefSeq" id="WP_167991259.1">
    <property type="nucleotide sequence ID" value="NZ_JAATJL010000001.1"/>
</dbReference>
<name>A0A846RNX5_9MICC</name>
<keyword evidence="1 2" id="KW-0808">Transferase</keyword>
<accession>A0A846RNX5</accession>
<dbReference type="Gene3D" id="3.30.1540.10">
    <property type="entry name" value="formyl-coa transferase, domain 3"/>
    <property type="match status" value="1"/>
</dbReference>
<dbReference type="Gene3D" id="3.40.50.10540">
    <property type="entry name" value="Crotonobetainyl-coa:carnitine coa-transferase, domain 1"/>
    <property type="match status" value="1"/>
</dbReference>
<reference evidence="2 3" key="1">
    <citation type="submission" date="2020-03" db="EMBL/GenBank/DDBJ databases">
        <title>Sequencing the genomes of 1000 actinobacteria strains.</title>
        <authorList>
            <person name="Klenk H.-P."/>
        </authorList>
    </citation>
    <scope>NUCLEOTIDE SEQUENCE [LARGE SCALE GENOMIC DNA]</scope>
    <source>
        <strain evidence="2 3">DSM 16403</strain>
    </source>
</reference>
<evidence type="ECO:0000256" key="1">
    <source>
        <dbReference type="ARBA" id="ARBA00022679"/>
    </source>
</evidence>
<dbReference type="PANTHER" id="PTHR48207:SF3">
    <property type="entry name" value="SUCCINATE--HYDROXYMETHYLGLUTARATE COA-TRANSFERASE"/>
    <property type="match status" value="1"/>
</dbReference>